<keyword evidence="3" id="KW-1185">Reference proteome</keyword>
<accession>A0AAV8XH42</accession>
<protein>
    <submittedName>
        <fullName evidence="2">Uncharacterized protein</fullName>
    </submittedName>
</protein>
<feature type="region of interest" description="Disordered" evidence="1">
    <location>
        <begin position="1"/>
        <end position="47"/>
    </location>
</feature>
<feature type="compositionally biased region" description="Basic residues" evidence="1">
    <location>
        <begin position="7"/>
        <end position="27"/>
    </location>
</feature>
<comment type="caution">
    <text evidence="2">The sequence shown here is derived from an EMBL/GenBank/DDBJ whole genome shotgun (WGS) entry which is preliminary data.</text>
</comment>
<dbReference type="Proteomes" id="UP001162156">
    <property type="component" value="Unassembled WGS sequence"/>
</dbReference>
<proteinExistence type="predicted"/>
<evidence type="ECO:0000313" key="3">
    <source>
        <dbReference type="Proteomes" id="UP001162156"/>
    </source>
</evidence>
<evidence type="ECO:0000256" key="1">
    <source>
        <dbReference type="SAM" id="MobiDB-lite"/>
    </source>
</evidence>
<evidence type="ECO:0000313" key="2">
    <source>
        <dbReference type="EMBL" id="KAJ8938100.1"/>
    </source>
</evidence>
<sequence>MRLMWLNRRKYKKAHSAQPNKSKKSAKKTGASKADSVKDGDSRASTPVAEVGKGMDYVDIDVFILFILKLLIRINVYCLLSPYDLVFNDAKVLPYTKYDLTHSILCAFT</sequence>
<reference evidence="2" key="1">
    <citation type="journal article" date="2023" name="Insect Mol. Biol.">
        <title>Genome sequencing provides insights into the evolution of gene families encoding plant cell wall-degrading enzymes in longhorned beetles.</title>
        <authorList>
            <person name="Shin N.R."/>
            <person name="Okamura Y."/>
            <person name="Kirsch R."/>
            <person name="Pauchet Y."/>
        </authorList>
    </citation>
    <scope>NUCLEOTIDE SEQUENCE</scope>
    <source>
        <strain evidence="2">RBIC_L_NR</strain>
    </source>
</reference>
<dbReference type="AlphaFoldDB" id="A0AAV8XH42"/>
<organism evidence="2 3">
    <name type="scientific">Rhamnusium bicolor</name>
    <dbReference type="NCBI Taxonomy" id="1586634"/>
    <lineage>
        <taxon>Eukaryota</taxon>
        <taxon>Metazoa</taxon>
        <taxon>Ecdysozoa</taxon>
        <taxon>Arthropoda</taxon>
        <taxon>Hexapoda</taxon>
        <taxon>Insecta</taxon>
        <taxon>Pterygota</taxon>
        <taxon>Neoptera</taxon>
        <taxon>Endopterygota</taxon>
        <taxon>Coleoptera</taxon>
        <taxon>Polyphaga</taxon>
        <taxon>Cucujiformia</taxon>
        <taxon>Chrysomeloidea</taxon>
        <taxon>Cerambycidae</taxon>
        <taxon>Lepturinae</taxon>
        <taxon>Rhagiini</taxon>
        <taxon>Rhamnusium</taxon>
    </lineage>
</organism>
<name>A0AAV8XH42_9CUCU</name>
<dbReference type="EMBL" id="JANEYF010003231">
    <property type="protein sequence ID" value="KAJ8938100.1"/>
    <property type="molecule type" value="Genomic_DNA"/>
</dbReference>
<gene>
    <name evidence="2" type="ORF">NQ314_011612</name>
</gene>